<reference evidence="1" key="2">
    <citation type="submission" date="2020-09" db="EMBL/GenBank/DDBJ databases">
        <authorList>
            <person name="Sun Q."/>
            <person name="Zhou Y."/>
        </authorList>
    </citation>
    <scope>NUCLEOTIDE SEQUENCE</scope>
    <source>
        <strain evidence="1">CGMCC 1.12777</strain>
    </source>
</reference>
<sequence length="132" mass="15163">MTILLIMVIFAALCCLVYSFILYTKKEPVSNVDLKPLFSLTANEGHLTLHYKDVAFKGECTYGVNGDILDRHYTVQAIRLSLISAHSALYLWTTNDLYEVERQLNIHYPEAEILWEHPMKALLPDFEKESSP</sequence>
<evidence type="ECO:0000313" key="1">
    <source>
        <dbReference type="EMBL" id="GGH88276.1"/>
    </source>
</evidence>
<evidence type="ECO:0008006" key="3">
    <source>
        <dbReference type="Google" id="ProtNLM"/>
    </source>
</evidence>
<dbReference type="RefSeq" id="WP_188499173.1">
    <property type="nucleotide sequence ID" value="NZ_BMFV01000049.1"/>
</dbReference>
<comment type="caution">
    <text evidence="1">The sequence shown here is derived from an EMBL/GenBank/DDBJ whole genome shotgun (WGS) entry which is preliminary data.</text>
</comment>
<reference evidence="1" key="1">
    <citation type="journal article" date="2014" name="Int. J. Syst. Evol. Microbiol.">
        <title>Complete genome sequence of Corynebacterium casei LMG S-19264T (=DSM 44701T), isolated from a smear-ripened cheese.</title>
        <authorList>
            <consortium name="US DOE Joint Genome Institute (JGI-PGF)"/>
            <person name="Walter F."/>
            <person name="Albersmeier A."/>
            <person name="Kalinowski J."/>
            <person name="Ruckert C."/>
        </authorList>
    </citation>
    <scope>NUCLEOTIDE SEQUENCE</scope>
    <source>
        <strain evidence="1">CGMCC 1.12777</strain>
    </source>
</reference>
<accession>A0A8J3ENK6</accession>
<keyword evidence="2" id="KW-1185">Reference proteome</keyword>
<dbReference type="AlphaFoldDB" id="A0A8J3ENK6"/>
<proteinExistence type="predicted"/>
<evidence type="ECO:0000313" key="2">
    <source>
        <dbReference type="Proteomes" id="UP000656813"/>
    </source>
</evidence>
<gene>
    <name evidence="1" type="ORF">GCM10007096_40240</name>
</gene>
<dbReference type="EMBL" id="BMFV01000049">
    <property type="protein sequence ID" value="GGH88276.1"/>
    <property type="molecule type" value="Genomic_DNA"/>
</dbReference>
<name>A0A8J3ENK6_9BACL</name>
<dbReference type="Proteomes" id="UP000656813">
    <property type="component" value="Unassembled WGS sequence"/>
</dbReference>
<protein>
    <recommendedName>
        <fullName evidence="3">Sigma-w pathway protein ysdB</fullName>
    </recommendedName>
</protein>
<organism evidence="1 2">
    <name type="scientific">Pullulanibacillus pueri</name>
    <dbReference type="NCBI Taxonomy" id="1437324"/>
    <lineage>
        <taxon>Bacteria</taxon>
        <taxon>Bacillati</taxon>
        <taxon>Bacillota</taxon>
        <taxon>Bacilli</taxon>
        <taxon>Bacillales</taxon>
        <taxon>Sporolactobacillaceae</taxon>
        <taxon>Pullulanibacillus</taxon>
    </lineage>
</organism>